<evidence type="ECO:0000256" key="1">
    <source>
        <dbReference type="SAM" id="MobiDB-lite"/>
    </source>
</evidence>
<feature type="compositionally biased region" description="Basic and acidic residues" evidence="1">
    <location>
        <begin position="219"/>
        <end position="228"/>
    </location>
</feature>
<reference evidence="2" key="1">
    <citation type="journal article" date="2012" name="Proc. Natl. Acad. Sci. U.S.A.">
        <title>Antigenic diversity is generated by distinct evolutionary mechanisms in African trypanosome species.</title>
        <authorList>
            <person name="Jackson A.P."/>
            <person name="Berry A."/>
            <person name="Aslett M."/>
            <person name="Allison H.C."/>
            <person name="Burton P."/>
            <person name="Vavrova-Anderson J."/>
            <person name="Brown R."/>
            <person name="Browne H."/>
            <person name="Corton N."/>
            <person name="Hauser H."/>
            <person name="Gamble J."/>
            <person name="Gilderthorp R."/>
            <person name="Marcello L."/>
            <person name="McQuillan J."/>
            <person name="Otto T.D."/>
            <person name="Quail M.A."/>
            <person name="Sanders M.J."/>
            <person name="van Tonder A."/>
            <person name="Ginger M.L."/>
            <person name="Field M.C."/>
            <person name="Barry J.D."/>
            <person name="Hertz-Fowler C."/>
            <person name="Berriman M."/>
        </authorList>
    </citation>
    <scope>NUCLEOTIDE SEQUENCE</scope>
    <source>
        <strain evidence="2">Y486</strain>
    </source>
</reference>
<accession>G0UCD1</accession>
<name>G0UCD1_TRYVY</name>
<dbReference type="EMBL" id="HE573027">
    <property type="protein sequence ID" value="CCC53483.1"/>
    <property type="molecule type" value="Genomic_DNA"/>
</dbReference>
<dbReference type="VEuPathDB" id="TriTrypDB:TvY486_1109670"/>
<protein>
    <submittedName>
        <fullName evidence="2">Uncharacterized protein</fullName>
    </submittedName>
</protein>
<sequence>TLSDVVRLLETLIHFKWIKDEGALNWQSSDPLVRQFMGDIYTILSSMPAGDDGSGDRGAVQAHMAEVAEMFLKRVPRVDCLDSTTSDSIIAGGDTATYSSVHVIDVALNAILRICLSQWHAMGFSDKTVVALPCTFPWFTHDLSIGVALWLTYTLLHDMLAVGSNIGYQQIFHYVRRIMRLSWPAIHDVDSTPVKRLLQTGKAEAIITPADGEGGSPEAETKTRKSDTPQRGAGEVTSGSFGKAQDVFPTLRDVLCVLYGSYKKQRVAYELLLIWLTRANTAGIQDTSPHSRYASAAGIAIADVDLFVTQRPHSKTVKSNWQLLHTAEPSETAAIAVRNLMECCSMPYALTRLFFCNFIVVLPHIWSAISSERRNLLWTAWLRGVARPLVDLAVSTSSAAGQGKEADKTLLELEEVAMRIWRPLAAMVSGDALTFRFMTRLVSSMLADMSKTSSSDLPVDAWCSRLIEIVYSGALIFSCVASISEGATPVSMAEAAASKSLSGAPAATIELRTVYEQQKVDRLQALSDMKRYFKEAVYVFHNKLRAGDVHAVEKLLHTIFELHTDGACCRGVLRAIQYEIQLICSVDVRDTLYDWLSRRARVANEASSPLQEATLREWQLAVQEADAGLTASLPPLADCCRGLSLLLKNRGYQLTEQEEQSEPVIPNFTGGGPSPGSLLSVDELVVVLTVFSRAIIAGGPALHAVGLSSISSAIASLVASAAGEGTESSDRGSGGSRHGQKRRGGHPVGANAAASVVKRVIQLEKVLAGEVQSKVSELPFSSLLEAVQLQLVPCTIMEKLYDKLSAVAGNSGTSDTFRQLQKDFQRRRHYRIVGNIVLFRFYPFSMPHDAGWADTAAITRSPAGDHKRMDDRSRMEEGHKMQNVMRRVLKCLARVEAVRVDEKQQRRDQLGAAPNLPQVVHDAEVRHAQLDRLLGCHALVAYMRLARHVGEPISFVELHEKIVHCVWEAAAELFQSPHNDSDLLLLWIASSSAYAGVRFEEACAFRWHGASEEPPPDMSECKTIAEKTTNVVRALEPHVRGELLLSGVRVRFIVNTLVALQTLVLLGARVDVDGAHIEKLLIRLVSDRQLVRHNLNLLLVGCSAFPCTHSALLQVAVLLREIRHNLSLAEIERSFVAIALSAASFARQYEQMELQQLQKGIATGSNGNSVGGGSASPSNGAPSPRPVPIQLRHAWSALSRAMMLRANEVPTDVFVRALHCASVVGCIDTLVYQQLLSFVVEFREHELSLLDWSVIVYTARQSFEIQRGLEVFLEEPLKAFLRYMAGECGDEILRSLPPRAVSRDSGRTLEELCRFVEALPELFLGDSEFWSLVRRALSAQWVACFNATRNIEEQQEAAAWLRELTKSYAWAVRTAGHHELSDVRIM</sequence>
<dbReference type="CDD" id="cd23670">
    <property type="entry name" value="MPSS1_C"/>
    <property type="match status" value="1"/>
</dbReference>
<feature type="region of interest" description="Disordered" evidence="1">
    <location>
        <begin position="724"/>
        <end position="749"/>
    </location>
</feature>
<proteinExistence type="predicted"/>
<evidence type="ECO:0000313" key="2">
    <source>
        <dbReference type="EMBL" id="CCC53483.1"/>
    </source>
</evidence>
<feature type="non-terminal residue" evidence="2">
    <location>
        <position position="1"/>
    </location>
</feature>
<gene>
    <name evidence="2" type="ORF">TVY486_1109670</name>
</gene>
<feature type="region of interest" description="Disordered" evidence="1">
    <location>
        <begin position="208"/>
        <end position="238"/>
    </location>
</feature>
<organism evidence="2">
    <name type="scientific">Trypanosoma vivax (strain Y486)</name>
    <dbReference type="NCBI Taxonomy" id="1055687"/>
    <lineage>
        <taxon>Eukaryota</taxon>
        <taxon>Discoba</taxon>
        <taxon>Euglenozoa</taxon>
        <taxon>Kinetoplastea</taxon>
        <taxon>Metakinetoplastina</taxon>
        <taxon>Trypanosomatida</taxon>
        <taxon>Trypanosomatidae</taxon>
        <taxon>Trypanosoma</taxon>
        <taxon>Duttonella</taxon>
    </lineage>
</organism>